<feature type="transmembrane region" description="Helical" evidence="2">
    <location>
        <begin position="7"/>
        <end position="25"/>
    </location>
</feature>
<reference evidence="3 4" key="1">
    <citation type="journal article" date="2015" name="Nature">
        <title>rRNA introns, odd ribosomes, and small enigmatic genomes across a large radiation of phyla.</title>
        <authorList>
            <person name="Brown C.T."/>
            <person name="Hug L.A."/>
            <person name="Thomas B.C."/>
            <person name="Sharon I."/>
            <person name="Castelle C.J."/>
            <person name="Singh A."/>
            <person name="Wilkins M.J."/>
            <person name="Williams K.H."/>
            <person name="Banfield J.F."/>
        </authorList>
    </citation>
    <scope>NUCLEOTIDE SEQUENCE [LARGE SCALE GENOMIC DNA]</scope>
</reference>
<feature type="region of interest" description="Disordered" evidence="1">
    <location>
        <begin position="92"/>
        <end position="115"/>
    </location>
</feature>
<dbReference type="AlphaFoldDB" id="A0A0G1KBC7"/>
<proteinExistence type="predicted"/>
<dbReference type="Proteomes" id="UP000034595">
    <property type="component" value="Unassembled WGS sequence"/>
</dbReference>
<keyword evidence="2" id="KW-0812">Transmembrane</keyword>
<evidence type="ECO:0000313" key="3">
    <source>
        <dbReference type="EMBL" id="KKT81061.1"/>
    </source>
</evidence>
<organism evidence="3 4">
    <name type="scientific">Candidatus Azambacteria bacterium GW2011_GWA1_44_9</name>
    <dbReference type="NCBI Taxonomy" id="1618610"/>
    <lineage>
        <taxon>Bacteria</taxon>
        <taxon>Candidatus Azamiibacteriota</taxon>
    </lineage>
</organism>
<evidence type="ECO:0000256" key="2">
    <source>
        <dbReference type="SAM" id="Phobius"/>
    </source>
</evidence>
<keyword evidence="2" id="KW-0472">Membrane</keyword>
<evidence type="ECO:0000256" key="1">
    <source>
        <dbReference type="SAM" id="MobiDB-lite"/>
    </source>
</evidence>
<gene>
    <name evidence="3" type="ORF">UW78_C0018G0011</name>
</gene>
<sequence length="146" mass="15895">MTVTSKTIALTILAGSIIFFLWALTNTRQTKTVNTIPAQESSEANVSVTVTPRVLFTNEKPVFDIAFETHSVDLAFDVTAIAILKDQNGNDLGDPKWDGSPPGGHHRSGSLSFSKPLPQTTQQVLLTLKDIAGVVKRTFTWEVKAQ</sequence>
<dbReference type="EMBL" id="LCJQ01000018">
    <property type="protein sequence ID" value="KKT81061.1"/>
    <property type="molecule type" value="Genomic_DNA"/>
</dbReference>
<keyword evidence="2" id="KW-1133">Transmembrane helix</keyword>
<protein>
    <recommendedName>
        <fullName evidence="5">Cohesin domain-containing protein</fullName>
    </recommendedName>
</protein>
<comment type="caution">
    <text evidence="3">The sequence shown here is derived from an EMBL/GenBank/DDBJ whole genome shotgun (WGS) entry which is preliminary data.</text>
</comment>
<evidence type="ECO:0000313" key="4">
    <source>
        <dbReference type="Proteomes" id="UP000034595"/>
    </source>
</evidence>
<evidence type="ECO:0008006" key="5">
    <source>
        <dbReference type="Google" id="ProtNLM"/>
    </source>
</evidence>
<accession>A0A0G1KBC7</accession>
<name>A0A0G1KBC7_9BACT</name>